<protein>
    <submittedName>
        <fullName evidence="1">Uncharacterized protein</fullName>
    </submittedName>
</protein>
<evidence type="ECO:0000313" key="1">
    <source>
        <dbReference type="EMBL" id="CAI8004616.1"/>
    </source>
</evidence>
<comment type="caution">
    <text evidence="1">The sequence shown here is derived from an EMBL/GenBank/DDBJ whole genome shotgun (WGS) entry which is preliminary data.</text>
</comment>
<feature type="non-terminal residue" evidence="1">
    <location>
        <position position="77"/>
    </location>
</feature>
<keyword evidence="2" id="KW-1185">Reference proteome</keyword>
<reference evidence="1" key="1">
    <citation type="submission" date="2023-03" db="EMBL/GenBank/DDBJ databases">
        <authorList>
            <person name="Steffen K."/>
            <person name="Cardenas P."/>
        </authorList>
    </citation>
    <scope>NUCLEOTIDE SEQUENCE</scope>
</reference>
<sequence length="77" mass="8499">CLLSPLPPTTTNTPAILREALKDGSLSPDCVAHPLTPDQKMWLPTPAEGKFVILRDRFHSIEVCLCLVLCWYLALPA</sequence>
<organism evidence="1 2">
    <name type="scientific">Geodia barretti</name>
    <name type="common">Barrett's horny sponge</name>
    <dbReference type="NCBI Taxonomy" id="519541"/>
    <lineage>
        <taxon>Eukaryota</taxon>
        <taxon>Metazoa</taxon>
        <taxon>Porifera</taxon>
        <taxon>Demospongiae</taxon>
        <taxon>Heteroscleromorpha</taxon>
        <taxon>Tetractinellida</taxon>
        <taxon>Astrophorina</taxon>
        <taxon>Geodiidae</taxon>
        <taxon>Geodia</taxon>
    </lineage>
</organism>
<dbReference type="AlphaFoldDB" id="A0AA35R541"/>
<dbReference type="EMBL" id="CASHTH010000567">
    <property type="protein sequence ID" value="CAI8004616.1"/>
    <property type="molecule type" value="Genomic_DNA"/>
</dbReference>
<evidence type="ECO:0000313" key="2">
    <source>
        <dbReference type="Proteomes" id="UP001174909"/>
    </source>
</evidence>
<name>A0AA35R541_GEOBA</name>
<proteinExistence type="predicted"/>
<accession>A0AA35R541</accession>
<dbReference type="Proteomes" id="UP001174909">
    <property type="component" value="Unassembled WGS sequence"/>
</dbReference>
<gene>
    <name evidence="1" type="ORF">GBAR_LOCUS3966</name>
</gene>